<feature type="compositionally biased region" description="Gly residues" evidence="1">
    <location>
        <begin position="80"/>
        <end position="89"/>
    </location>
</feature>
<dbReference type="EMBL" id="JAKOGI010000393">
    <property type="protein sequence ID" value="KAJ8435701.1"/>
    <property type="molecule type" value="Genomic_DNA"/>
</dbReference>
<proteinExistence type="predicted"/>
<accession>A0A9Q1K209</accession>
<name>A0A9Q1K209_9CARY</name>
<evidence type="ECO:0000256" key="1">
    <source>
        <dbReference type="SAM" id="MobiDB-lite"/>
    </source>
</evidence>
<dbReference type="Proteomes" id="UP001153076">
    <property type="component" value="Unassembled WGS sequence"/>
</dbReference>
<reference evidence="2" key="1">
    <citation type="submission" date="2022-04" db="EMBL/GenBank/DDBJ databases">
        <title>Carnegiea gigantea Genome sequencing and assembly v2.</title>
        <authorList>
            <person name="Copetti D."/>
            <person name="Sanderson M.J."/>
            <person name="Burquez A."/>
            <person name="Wojciechowski M.F."/>
        </authorList>
    </citation>
    <scope>NUCLEOTIDE SEQUENCE</scope>
    <source>
        <strain evidence="2">SGP5-SGP5p</strain>
        <tissue evidence="2">Aerial part</tissue>
    </source>
</reference>
<comment type="caution">
    <text evidence="2">The sequence shown here is derived from an EMBL/GenBank/DDBJ whole genome shotgun (WGS) entry which is preliminary data.</text>
</comment>
<feature type="region of interest" description="Disordered" evidence="1">
    <location>
        <begin position="74"/>
        <end position="113"/>
    </location>
</feature>
<organism evidence="2 3">
    <name type="scientific">Carnegiea gigantea</name>
    <dbReference type="NCBI Taxonomy" id="171969"/>
    <lineage>
        <taxon>Eukaryota</taxon>
        <taxon>Viridiplantae</taxon>
        <taxon>Streptophyta</taxon>
        <taxon>Embryophyta</taxon>
        <taxon>Tracheophyta</taxon>
        <taxon>Spermatophyta</taxon>
        <taxon>Magnoliopsida</taxon>
        <taxon>eudicotyledons</taxon>
        <taxon>Gunneridae</taxon>
        <taxon>Pentapetalae</taxon>
        <taxon>Caryophyllales</taxon>
        <taxon>Cactineae</taxon>
        <taxon>Cactaceae</taxon>
        <taxon>Cactoideae</taxon>
        <taxon>Echinocereeae</taxon>
        <taxon>Carnegiea</taxon>
    </lineage>
</organism>
<gene>
    <name evidence="2" type="ORF">Cgig2_027291</name>
</gene>
<feature type="region of interest" description="Disordered" evidence="1">
    <location>
        <begin position="20"/>
        <end position="49"/>
    </location>
</feature>
<protein>
    <submittedName>
        <fullName evidence="2">Uncharacterized protein</fullName>
    </submittedName>
</protein>
<dbReference type="AlphaFoldDB" id="A0A9Q1K209"/>
<sequence>MNKVQGVLVEILTNCSKLGKFKDTAGPSQTQPTDANIGHQSTPSSQDDGLFASNPSFWDACVELAKTYEKTIHVESPNQGGSGGVGDAGSGSQSSLDSHIQRSLDLGSESSARDSVGDCFSPRKKMLAPHFRSSFFVRHIDALKSLTIREKQVSDWAFLRLDEVHYDSELLFTELLDGGAEFSGPKYKQFKHILDCENQMTSWVDFSNSKLGLGLGTKELGNSEYKTVSKGPVSTWQGIGLPFNNYA</sequence>
<evidence type="ECO:0000313" key="3">
    <source>
        <dbReference type="Proteomes" id="UP001153076"/>
    </source>
</evidence>
<evidence type="ECO:0000313" key="2">
    <source>
        <dbReference type="EMBL" id="KAJ8435701.1"/>
    </source>
</evidence>
<feature type="compositionally biased region" description="Polar residues" evidence="1">
    <location>
        <begin position="26"/>
        <end position="47"/>
    </location>
</feature>
<keyword evidence="3" id="KW-1185">Reference proteome</keyword>